<dbReference type="GO" id="GO:0016567">
    <property type="term" value="P:protein ubiquitination"/>
    <property type="evidence" value="ECO:0007669"/>
    <property type="project" value="UniProtKB-UniPathway"/>
</dbReference>
<feature type="coiled-coil region" evidence="2">
    <location>
        <begin position="390"/>
        <end position="424"/>
    </location>
</feature>
<keyword evidence="6" id="KW-1185">Reference proteome</keyword>
<dbReference type="Gramene" id="Pp3c3_34180V3.2">
    <property type="protein sequence ID" value="Pp3c3_34180V3.2"/>
    <property type="gene ID" value="Pp3c3_34180"/>
</dbReference>
<accession>A0A7I4FMY0</accession>
<proteinExistence type="predicted"/>
<feature type="compositionally biased region" description="Basic and acidic residues" evidence="3">
    <location>
        <begin position="449"/>
        <end position="458"/>
    </location>
</feature>
<reference evidence="5" key="3">
    <citation type="submission" date="2020-12" db="UniProtKB">
        <authorList>
            <consortium name="EnsemblPlants"/>
        </authorList>
    </citation>
    <scope>IDENTIFICATION</scope>
</reference>
<evidence type="ECO:0000256" key="3">
    <source>
        <dbReference type="SAM" id="MobiDB-lite"/>
    </source>
</evidence>
<sequence length="488" mass="54898">MMCSFLSRNQAHPAPRSTIELCTNEQVVIALLTSLCRDQAGDYEGSSHLDNVKVSHNDTPTAPVVEWWAEDLAVLRFDFFQKVLAQMRTRGMRCESLGGAVMHYAHRALKGIHKRQIMKSPKPQIHSPALSLEHEQRILVEAIVSIMPPERNAISCSFLFGLLRAAVVLECTLACRLDLERRIGLQLEQATLDDLLIPSVNHSGETLFDVDAVQRILNCFMQQDGDGEVDHTDPMYEAEGVGSPTQSALIKVAKLLDTYLAEIAPDANLTISKFMALAEVLPEHARRVDDGLYRAVDVFLKAHPAIIEAERKTLCKIIDCQKLSQDACTHAAQNERLPVQVVVQVLYFEQLRLRNAMSTINTRDPVLRLQLSQRMTVGNVATGQPPNENYESVRRENRDLKLEIARMRMRMTELERDQNNLKVDIVKNGGGSRFIDSMSKKLSKLNPFQRRESRDFKNSGELGTNSSGTPLTPDTRSAKPRRRRHSVS</sequence>
<reference evidence="5 6" key="1">
    <citation type="journal article" date="2008" name="Science">
        <title>The Physcomitrella genome reveals evolutionary insights into the conquest of land by plants.</title>
        <authorList>
            <person name="Rensing S."/>
            <person name="Lang D."/>
            <person name="Zimmer A."/>
            <person name="Terry A."/>
            <person name="Salamov A."/>
            <person name="Shapiro H."/>
            <person name="Nishiyama T."/>
            <person name="Perroud P.-F."/>
            <person name="Lindquist E."/>
            <person name="Kamisugi Y."/>
            <person name="Tanahashi T."/>
            <person name="Sakakibara K."/>
            <person name="Fujita T."/>
            <person name="Oishi K."/>
            <person name="Shin-I T."/>
            <person name="Kuroki Y."/>
            <person name="Toyoda A."/>
            <person name="Suzuki Y."/>
            <person name="Hashimoto A."/>
            <person name="Yamaguchi K."/>
            <person name="Sugano A."/>
            <person name="Kohara Y."/>
            <person name="Fujiyama A."/>
            <person name="Anterola A."/>
            <person name="Aoki S."/>
            <person name="Ashton N."/>
            <person name="Barbazuk W.B."/>
            <person name="Barker E."/>
            <person name="Bennetzen J."/>
            <person name="Bezanilla M."/>
            <person name="Blankenship R."/>
            <person name="Cho S.H."/>
            <person name="Dutcher S."/>
            <person name="Estelle M."/>
            <person name="Fawcett J.A."/>
            <person name="Gundlach H."/>
            <person name="Hanada K."/>
            <person name="Heyl A."/>
            <person name="Hicks K.A."/>
            <person name="Hugh J."/>
            <person name="Lohr M."/>
            <person name="Mayer K."/>
            <person name="Melkozernov A."/>
            <person name="Murata T."/>
            <person name="Nelson D."/>
            <person name="Pils B."/>
            <person name="Prigge M."/>
            <person name="Reiss B."/>
            <person name="Renner T."/>
            <person name="Rombauts S."/>
            <person name="Rushton P."/>
            <person name="Sanderfoot A."/>
            <person name="Schween G."/>
            <person name="Shiu S.-H."/>
            <person name="Stueber K."/>
            <person name="Theodoulou F.L."/>
            <person name="Tu H."/>
            <person name="Van de Peer Y."/>
            <person name="Verrier P.J."/>
            <person name="Waters E."/>
            <person name="Wood A."/>
            <person name="Yang L."/>
            <person name="Cove D."/>
            <person name="Cuming A."/>
            <person name="Hasebe M."/>
            <person name="Lucas S."/>
            <person name="Mishler D.B."/>
            <person name="Reski R."/>
            <person name="Grigoriev I."/>
            <person name="Quatrano R.S."/>
            <person name="Boore J.L."/>
        </authorList>
    </citation>
    <scope>NUCLEOTIDE SEQUENCE [LARGE SCALE GENOMIC DNA]</scope>
    <source>
        <strain evidence="5 6">cv. Gransden 2004</strain>
    </source>
</reference>
<name>A0A7I4FMY0_PHYPA</name>
<dbReference type="PANTHER" id="PTHR32370">
    <property type="entry name" value="OS12G0117600 PROTEIN"/>
    <property type="match status" value="1"/>
</dbReference>
<feature type="domain" description="NPH3" evidence="4">
    <location>
        <begin position="66"/>
        <end position="352"/>
    </location>
</feature>
<dbReference type="EMBL" id="ABEU02000003">
    <property type="status" value="NOT_ANNOTATED_CDS"/>
    <property type="molecule type" value="Genomic_DNA"/>
</dbReference>
<evidence type="ECO:0000256" key="2">
    <source>
        <dbReference type="SAM" id="Coils"/>
    </source>
</evidence>
<dbReference type="Proteomes" id="UP000006727">
    <property type="component" value="Chromosome 3"/>
</dbReference>
<dbReference type="PROSITE" id="PS51649">
    <property type="entry name" value="NPH3"/>
    <property type="match status" value="1"/>
</dbReference>
<dbReference type="InterPro" id="IPR027356">
    <property type="entry name" value="NPH3_dom"/>
</dbReference>
<evidence type="ECO:0000313" key="5">
    <source>
        <dbReference type="EnsemblPlants" id="Pp3c3_34180V3.2"/>
    </source>
</evidence>
<dbReference type="AlphaFoldDB" id="A0A7I4FMY0"/>
<keyword evidence="1" id="KW-0833">Ubl conjugation pathway</keyword>
<dbReference type="Pfam" id="PF03000">
    <property type="entry name" value="NPH3"/>
    <property type="match status" value="1"/>
</dbReference>
<protein>
    <recommendedName>
        <fullName evidence="4">NPH3 domain-containing protein</fullName>
    </recommendedName>
</protein>
<keyword evidence="2" id="KW-0175">Coiled coil</keyword>
<feature type="compositionally biased region" description="Basic residues" evidence="3">
    <location>
        <begin position="478"/>
        <end position="488"/>
    </location>
</feature>
<gene>
    <name evidence="5" type="primary">LOC112280305</name>
</gene>
<organism evidence="5 6">
    <name type="scientific">Physcomitrium patens</name>
    <name type="common">Spreading-leaved earth moss</name>
    <name type="synonym">Physcomitrella patens</name>
    <dbReference type="NCBI Taxonomy" id="3218"/>
    <lineage>
        <taxon>Eukaryota</taxon>
        <taxon>Viridiplantae</taxon>
        <taxon>Streptophyta</taxon>
        <taxon>Embryophyta</taxon>
        <taxon>Bryophyta</taxon>
        <taxon>Bryophytina</taxon>
        <taxon>Bryopsida</taxon>
        <taxon>Funariidae</taxon>
        <taxon>Funariales</taxon>
        <taxon>Funariaceae</taxon>
        <taxon>Physcomitrium</taxon>
    </lineage>
</organism>
<evidence type="ECO:0000259" key="4">
    <source>
        <dbReference type="PROSITE" id="PS51649"/>
    </source>
</evidence>
<evidence type="ECO:0000313" key="6">
    <source>
        <dbReference type="Proteomes" id="UP000006727"/>
    </source>
</evidence>
<feature type="region of interest" description="Disordered" evidence="3">
    <location>
        <begin position="446"/>
        <end position="488"/>
    </location>
</feature>
<reference evidence="5 6" key="2">
    <citation type="journal article" date="2018" name="Plant J.">
        <title>The Physcomitrella patens chromosome-scale assembly reveals moss genome structure and evolution.</title>
        <authorList>
            <person name="Lang D."/>
            <person name="Ullrich K.K."/>
            <person name="Murat F."/>
            <person name="Fuchs J."/>
            <person name="Jenkins J."/>
            <person name="Haas F.B."/>
            <person name="Piednoel M."/>
            <person name="Gundlach H."/>
            <person name="Van Bel M."/>
            <person name="Meyberg R."/>
            <person name="Vives C."/>
            <person name="Morata J."/>
            <person name="Symeonidi A."/>
            <person name="Hiss M."/>
            <person name="Muchero W."/>
            <person name="Kamisugi Y."/>
            <person name="Saleh O."/>
            <person name="Blanc G."/>
            <person name="Decker E.L."/>
            <person name="van Gessel N."/>
            <person name="Grimwood J."/>
            <person name="Hayes R.D."/>
            <person name="Graham S.W."/>
            <person name="Gunter L.E."/>
            <person name="McDaniel S.F."/>
            <person name="Hoernstein S.N.W."/>
            <person name="Larsson A."/>
            <person name="Li F.W."/>
            <person name="Perroud P.F."/>
            <person name="Phillips J."/>
            <person name="Ranjan P."/>
            <person name="Rokshar D.S."/>
            <person name="Rothfels C.J."/>
            <person name="Schneider L."/>
            <person name="Shu S."/>
            <person name="Stevenson D.W."/>
            <person name="Thummler F."/>
            <person name="Tillich M."/>
            <person name="Villarreal Aguilar J.C."/>
            <person name="Widiez T."/>
            <person name="Wong G.K."/>
            <person name="Wymore A."/>
            <person name="Zhang Y."/>
            <person name="Zimmer A.D."/>
            <person name="Quatrano R.S."/>
            <person name="Mayer K.F.X."/>
            <person name="Goodstein D."/>
            <person name="Casacuberta J.M."/>
            <person name="Vandepoele K."/>
            <person name="Reski R."/>
            <person name="Cuming A.C."/>
            <person name="Tuskan G.A."/>
            <person name="Maumus F."/>
            <person name="Salse J."/>
            <person name="Schmutz J."/>
            <person name="Rensing S.A."/>
        </authorList>
    </citation>
    <scope>NUCLEOTIDE SEQUENCE [LARGE SCALE GENOMIC DNA]</scope>
    <source>
        <strain evidence="5 6">cv. Gransden 2004</strain>
    </source>
</reference>
<evidence type="ECO:0000256" key="1">
    <source>
        <dbReference type="ARBA" id="ARBA00022786"/>
    </source>
</evidence>
<dbReference type="UniPathway" id="UPA00143"/>
<feature type="compositionally biased region" description="Polar residues" evidence="3">
    <location>
        <begin position="461"/>
        <end position="475"/>
    </location>
</feature>
<dbReference type="EnsemblPlants" id="Pp3c3_34180V3.2">
    <property type="protein sequence ID" value="Pp3c3_34180V3.2"/>
    <property type="gene ID" value="Pp3c3_34180"/>
</dbReference>
<dbReference type="InterPro" id="IPR043454">
    <property type="entry name" value="NPH3/RPT2-like"/>
</dbReference>